<name>A0A401IIC2_APHSA</name>
<dbReference type="Proteomes" id="UP000287247">
    <property type="component" value="Unassembled WGS sequence"/>
</dbReference>
<evidence type="ECO:0000313" key="2">
    <source>
        <dbReference type="EMBL" id="GBF80920.1"/>
    </source>
</evidence>
<dbReference type="RefSeq" id="WP_124974796.1">
    <property type="nucleotide sequence ID" value="NZ_BDQK01000013.1"/>
</dbReference>
<dbReference type="SUPFAM" id="SSF143011">
    <property type="entry name" value="RelE-like"/>
    <property type="match status" value="1"/>
</dbReference>
<dbReference type="Gene3D" id="3.30.2310.20">
    <property type="entry name" value="RelE-like"/>
    <property type="match status" value="1"/>
</dbReference>
<accession>A0A401IIC2</accession>
<sequence length="94" mass="11027">MTALVWSPAFKRQLKRLLRQNPQIREVVAQTLQQLTDDPFYPSLRTHKLKGQLEGKWSCSIDYSYRIVFKFVENSDLKTEDILLLAIGSHDEVY</sequence>
<dbReference type="InterPro" id="IPR035093">
    <property type="entry name" value="RelE/ParE_toxin_dom_sf"/>
</dbReference>
<dbReference type="InterPro" id="IPR007712">
    <property type="entry name" value="RelE/ParE_toxin"/>
</dbReference>
<dbReference type="OrthoDB" id="462654at2"/>
<keyword evidence="1" id="KW-1277">Toxin-antitoxin system</keyword>
<dbReference type="AlphaFoldDB" id="A0A401IIC2"/>
<dbReference type="NCBIfam" id="TIGR02385">
    <property type="entry name" value="RelE_StbE"/>
    <property type="match status" value="1"/>
</dbReference>
<evidence type="ECO:0000256" key="1">
    <source>
        <dbReference type="ARBA" id="ARBA00022649"/>
    </source>
</evidence>
<protein>
    <submittedName>
        <fullName evidence="2">Plasmid stabilization protein</fullName>
    </submittedName>
</protein>
<reference evidence="3" key="1">
    <citation type="submission" date="2017-05" db="EMBL/GenBank/DDBJ databases">
        <title>Physiological properties and genetic analysis related to exopolysaccharide production of fresh-water unicellular cyanobacterium Aphanothece sacrum, Suizenji Nori, that has been cultured as a food source in Japan.</title>
        <authorList>
            <person name="Kanesaki Y."/>
            <person name="Yoshikawa S."/>
            <person name="Ohki K."/>
        </authorList>
    </citation>
    <scope>NUCLEOTIDE SEQUENCE [LARGE SCALE GENOMIC DNA]</scope>
    <source>
        <strain evidence="3">FPU1</strain>
    </source>
</reference>
<dbReference type="EMBL" id="BDQK01000013">
    <property type="protein sequence ID" value="GBF80920.1"/>
    <property type="molecule type" value="Genomic_DNA"/>
</dbReference>
<comment type="caution">
    <text evidence="2">The sequence shown here is derived from an EMBL/GenBank/DDBJ whole genome shotgun (WGS) entry which is preliminary data.</text>
</comment>
<dbReference type="Pfam" id="PF15738">
    <property type="entry name" value="YafQ_toxin"/>
    <property type="match status" value="1"/>
</dbReference>
<keyword evidence="3" id="KW-1185">Reference proteome</keyword>
<gene>
    <name evidence="2" type="ORF">AsFPU1_2329</name>
</gene>
<proteinExistence type="predicted"/>
<dbReference type="InterPro" id="IPR004386">
    <property type="entry name" value="Toxin_YafQ-like"/>
</dbReference>
<organism evidence="2 3">
    <name type="scientific">Aphanothece sacrum FPU1</name>
    <dbReference type="NCBI Taxonomy" id="1920663"/>
    <lineage>
        <taxon>Bacteria</taxon>
        <taxon>Bacillati</taxon>
        <taxon>Cyanobacteriota</taxon>
        <taxon>Cyanophyceae</taxon>
        <taxon>Oscillatoriophycideae</taxon>
        <taxon>Chroococcales</taxon>
        <taxon>Aphanothecaceae</taxon>
        <taxon>Aphanothece</taxon>
    </lineage>
</organism>
<evidence type="ECO:0000313" key="3">
    <source>
        <dbReference type="Proteomes" id="UP000287247"/>
    </source>
</evidence>